<dbReference type="STRING" id="1336235.GCA_000518785_02597"/>
<feature type="signal peptide" evidence="1">
    <location>
        <begin position="1"/>
        <end position="22"/>
    </location>
</feature>
<dbReference type="OrthoDB" id="8117189at2"/>
<dbReference type="EMBL" id="UEYP01000017">
    <property type="protein sequence ID" value="SSC65080.1"/>
    <property type="molecule type" value="Genomic_DNA"/>
</dbReference>
<gene>
    <name evidence="2" type="ORF">RHIZ70_788</name>
</gene>
<protein>
    <submittedName>
        <fullName evidence="2">Uncharacterized protein</fullName>
    </submittedName>
</protein>
<dbReference type="RefSeq" id="WP_115672217.1">
    <property type="nucleotide sequence ID" value="NZ_UEYP01000017.1"/>
</dbReference>
<dbReference type="AlphaFoldDB" id="A0A376ABQ8"/>
<organism evidence="2 3">
    <name type="scientific">Ciceribacter selenitireducens ATCC BAA-1503</name>
    <dbReference type="NCBI Taxonomy" id="1336235"/>
    <lineage>
        <taxon>Bacteria</taxon>
        <taxon>Pseudomonadati</taxon>
        <taxon>Pseudomonadota</taxon>
        <taxon>Alphaproteobacteria</taxon>
        <taxon>Hyphomicrobiales</taxon>
        <taxon>Rhizobiaceae</taxon>
        <taxon>Ciceribacter</taxon>
    </lineage>
</organism>
<keyword evidence="3" id="KW-1185">Reference proteome</keyword>
<evidence type="ECO:0000313" key="3">
    <source>
        <dbReference type="Proteomes" id="UP000254764"/>
    </source>
</evidence>
<reference evidence="3" key="1">
    <citation type="submission" date="2018-07" db="EMBL/GenBank/DDBJ databases">
        <authorList>
            <person name="Peiro R."/>
            <person name="Begona"/>
            <person name="Cbmso G."/>
            <person name="Lopez M."/>
            <person name="Gonzalez S."/>
        </authorList>
    </citation>
    <scope>NUCLEOTIDE SEQUENCE [LARGE SCALE GENOMIC DNA]</scope>
</reference>
<name>A0A376ABQ8_9HYPH</name>
<accession>A0A376ABQ8</accession>
<evidence type="ECO:0000256" key="1">
    <source>
        <dbReference type="SAM" id="SignalP"/>
    </source>
</evidence>
<dbReference type="Proteomes" id="UP000254764">
    <property type="component" value="Unassembled WGS sequence"/>
</dbReference>
<sequence>MKIGWAVTSLLAATFLSAHVQAGVPAPASARPAAAVQLVNETTKLKPVYRKSAPRGATYQGYPCSQTRKTGYVLYNGCWYPREVIRNGRLIVPQGN</sequence>
<proteinExistence type="predicted"/>
<keyword evidence="1" id="KW-0732">Signal</keyword>
<evidence type="ECO:0000313" key="2">
    <source>
        <dbReference type="EMBL" id="SSC65080.1"/>
    </source>
</evidence>
<feature type="chain" id="PRO_5016869972" evidence="1">
    <location>
        <begin position="23"/>
        <end position="96"/>
    </location>
</feature>